<dbReference type="Gene3D" id="3.90.550.10">
    <property type="entry name" value="Spore Coat Polysaccharide Biosynthesis Protein SpsA, Chain A"/>
    <property type="match status" value="1"/>
</dbReference>
<reference evidence="7" key="1">
    <citation type="submission" date="2021-04" db="EMBL/GenBank/DDBJ databases">
        <authorList>
            <consortium name="Molecular Ecology Group"/>
        </authorList>
    </citation>
    <scope>NUCLEOTIDE SEQUENCE</scope>
</reference>
<evidence type="ECO:0000256" key="1">
    <source>
        <dbReference type="ARBA" id="ARBA00005208"/>
    </source>
</evidence>
<comment type="caution">
    <text evidence="7">The sequence shown here is derived from an EMBL/GenBank/DDBJ whole genome shotgun (WGS) entry which is preliminary data.</text>
</comment>
<comment type="pathway">
    <text evidence="1">Nucleotide-sugar biosynthesis; UDP-N-acetyl-alpha-D-glucosamine biosynthesis; UDP-N-acetyl-alpha-D-glucosamine from N-acetyl-alpha-D-glucosamine 1-phosphate: step 1/1.</text>
</comment>
<evidence type="ECO:0000256" key="4">
    <source>
        <dbReference type="ARBA" id="ARBA00022679"/>
    </source>
</evidence>
<dbReference type="InterPro" id="IPR029044">
    <property type="entry name" value="Nucleotide-diphossugar_trans"/>
</dbReference>
<keyword evidence="8" id="KW-1185">Reference proteome</keyword>
<keyword evidence="5" id="KW-0548">Nucleotidyltransferase</keyword>
<dbReference type="Proteomes" id="UP000678393">
    <property type="component" value="Unassembled WGS sequence"/>
</dbReference>
<evidence type="ECO:0000256" key="6">
    <source>
        <dbReference type="ARBA" id="ARBA00048493"/>
    </source>
</evidence>
<dbReference type="OrthoDB" id="532420at2759"/>
<dbReference type="Pfam" id="PF01704">
    <property type="entry name" value="UDPGP"/>
    <property type="match status" value="1"/>
</dbReference>
<keyword evidence="4" id="KW-0808">Transferase</keyword>
<dbReference type="GO" id="GO:0006048">
    <property type="term" value="P:UDP-N-acetylglucosamine biosynthetic process"/>
    <property type="evidence" value="ECO:0007669"/>
    <property type="project" value="TreeGrafter"/>
</dbReference>
<evidence type="ECO:0000256" key="2">
    <source>
        <dbReference type="ARBA" id="ARBA00010401"/>
    </source>
</evidence>
<gene>
    <name evidence="7" type="ORF">CUNI_LOCUS5915</name>
</gene>
<evidence type="ECO:0000313" key="8">
    <source>
        <dbReference type="Proteomes" id="UP000678393"/>
    </source>
</evidence>
<name>A0A8S3YTB3_9EUPU</name>
<evidence type="ECO:0000256" key="5">
    <source>
        <dbReference type="ARBA" id="ARBA00022695"/>
    </source>
</evidence>
<dbReference type="GO" id="GO:0003977">
    <property type="term" value="F:UDP-N-acetylglucosamine diphosphorylase activity"/>
    <property type="evidence" value="ECO:0007669"/>
    <property type="project" value="UniProtKB-EC"/>
</dbReference>
<dbReference type="AlphaFoldDB" id="A0A8S3YTB3"/>
<dbReference type="EMBL" id="CAJHNH020000885">
    <property type="protein sequence ID" value="CAG5120357.1"/>
    <property type="molecule type" value="Genomic_DNA"/>
</dbReference>
<dbReference type="SUPFAM" id="SSF53448">
    <property type="entry name" value="Nucleotide-diphospho-sugar transferases"/>
    <property type="match status" value="1"/>
</dbReference>
<dbReference type="InterPro" id="IPR039741">
    <property type="entry name" value="UDP-sugar_pyrophosphorylase"/>
</dbReference>
<dbReference type="PANTHER" id="PTHR11952:SF2">
    <property type="entry name" value="LD24639P"/>
    <property type="match status" value="1"/>
</dbReference>
<dbReference type="FunFam" id="3.90.550.10:FF:000043">
    <property type="entry name" value="UDP-N-acetylhexosamine pyrophosphorylase isoform X2"/>
    <property type="match status" value="1"/>
</dbReference>
<comment type="catalytic activity">
    <reaction evidence="6">
        <text>N-acetyl-alpha-D-glucosamine 1-phosphate + UTP + H(+) = UDP-N-acetyl-alpha-D-glucosamine + diphosphate</text>
        <dbReference type="Rhea" id="RHEA:13509"/>
        <dbReference type="ChEBI" id="CHEBI:15378"/>
        <dbReference type="ChEBI" id="CHEBI:33019"/>
        <dbReference type="ChEBI" id="CHEBI:46398"/>
        <dbReference type="ChEBI" id="CHEBI:57705"/>
        <dbReference type="ChEBI" id="CHEBI:57776"/>
        <dbReference type="EC" id="2.7.7.23"/>
    </reaction>
</comment>
<feature type="non-terminal residue" evidence="7">
    <location>
        <position position="1"/>
    </location>
</feature>
<dbReference type="InterPro" id="IPR002618">
    <property type="entry name" value="UDPGP_fam"/>
</dbReference>
<dbReference type="CDD" id="cd04193">
    <property type="entry name" value="UDPGlcNAc_PPase"/>
    <property type="match status" value="1"/>
</dbReference>
<sequence length="474" mass="53187">MDDINNLRQKCEDVGQGHLFQFWDQLDAEQQKILATDISLIDLQEAVRYFKEAEKTLNEESEKIDDHLEPLEPDACGSVTQSSQEVLDKYRNIGLTAVANNEVAVLLLAGGQGTRLGVPYPKGMYDVGLPSRKTLYQIQAERITKLERLAEKATGKACAVPWYIMTSEHTKDATEEFFHKHDFFGLRKENIMLFEQSMLPCFDFNGKIILDSLHKISFAPAGNGGLYQALRDEGALVDLLARGVKYVHVYCVDNILVKMADPVFIGFCLSKNIDCGAKVVEKAEPQEAVGVVCKVNGKYQTVEYSEITLATAEKRTEDGKLLFRAGNICNHFFTVEFLKRVCLKENESQLKHHVAKKKIPYVDSSGLLHKPSAPNGIKMEKFVFDVFQFAENFAVWEVLRDDEFSPLKNADGAPKDTPTTCREALLSLHSRYVLSAGGRFVYADGSPYTDCYRTSHEKCIGLTCPLRTLLERGA</sequence>
<proteinExistence type="inferred from homology"/>
<evidence type="ECO:0000313" key="7">
    <source>
        <dbReference type="EMBL" id="CAG5120357.1"/>
    </source>
</evidence>
<accession>A0A8S3YTB3</accession>
<comment type="similarity">
    <text evidence="2">Belongs to the UDPGP type 1 family.</text>
</comment>
<organism evidence="7 8">
    <name type="scientific">Candidula unifasciata</name>
    <dbReference type="NCBI Taxonomy" id="100452"/>
    <lineage>
        <taxon>Eukaryota</taxon>
        <taxon>Metazoa</taxon>
        <taxon>Spiralia</taxon>
        <taxon>Lophotrochozoa</taxon>
        <taxon>Mollusca</taxon>
        <taxon>Gastropoda</taxon>
        <taxon>Heterobranchia</taxon>
        <taxon>Euthyneura</taxon>
        <taxon>Panpulmonata</taxon>
        <taxon>Eupulmonata</taxon>
        <taxon>Stylommatophora</taxon>
        <taxon>Helicina</taxon>
        <taxon>Helicoidea</taxon>
        <taxon>Geomitridae</taxon>
        <taxon>Candidula</taxon>
    </lineage>
</organism>
<dbReference type="EC" id="2.7.7.23" evidence="3"/>
<protein>
    <recommendedName>
        <fullName evidence="3">UDP-N-acetylglucosamine diphosphorylase</fullName>
        <ecNumber evidence="3">2.7.7.23</ecNumber>
    </recommendedName>
</protein>
<dbReference type="PANTHER" id="PTHR11952">
    <property type="entry name" value="UDP- GLUCOSE PYROPHOSPHORYLASE"/>
    <property type="match status" value="1"/>
</dbReference>
<evidence type="ECO:0000256" key="3">
    <source>
        <dbReference type="ARBA" id="ARBA00012457"/>
    </source>
</evidence>